<dbReference type="Pfam" id="PF00535">
    <property type="entry name" value="Glycos_transf_2"/>
    <property type="match status" value="1"/>
</dbReference>
<dbReference type="SUPFAM" id="SSF53448">
    <property type="entry name" value="Nucleotide-diphospho-sugar transferases"/>
    <property type="match status" value="1"/>
</dbReference>
<dbReference type="PANTHER" id="PTHR43179">
    <property type="entry name" value="RHAMNOSYLTRANSFERASE WBBL"/>
    <property type="match status" value="1"/>
</dbReference>
<dbReference type="GeneID" id="82892266"/>
<feature type="domain" description="Glycosyltransferase 2-like" evidence="1">
    <location>
        <begin position="4"/>
        <end position="131"/>
    </location>
</feature>
<protein>
    <submittedName>
        <fullName evidence="2">Glycosyltransferase family 2 protein</fullName>
    </submittedName>
</protein>
<keyword evidence="3" id="KW-1185">Reference proteome</keyword>
<sequence length="298" mass="34290">MDVSIILVNYKTEQLLLAAIESVIEKSQGFLYEIIVVDNHSDDDSGRIIAQKSWPVQITYIPLDDNLGFGRANNEGIRIATGRYVFLLNTDTLLINNAIKTMVDYMDGHLSVGICGGNLYDQQMRPVHSFARMPSIFDEICELSLGIIPKITEGKNRGFNHTGRPKRVGYITGADMMIRRTALDAAGWFDPDFFMYYEEVELTERIKKLGYQIISVPQARIIHYESLSSGSNESKIRMRMKSRRIYFDKVHGVRYRHAADFLFLANLVIRFFLFQTLGYSERATNYRTQYQIFKSCNE</sequence>
<dbReference type="InterPro" id="IPR029044">
    <property type="entry name" value="Nucleotide-diphossugar_trans"/>
</dbReference>
<evidence type="ECO:0000313" key="2">
    <source>
        <dbReference type="EMBL" id="UWN57151.1"/>
    </source>
</evidence>
<dbReference type="CDD" id="cd04186">
    <property type="entry name" value="GT_2_like_c"/>
    <property type="match status" value="1"/>
</dbReference>
<organism evidence="2 3">
    <name type="scientific">Alistipes ihumii AP11</name>
    <dbReference type="NCBI Taxonomy" id="1211813"/>
    <lineage>
        <taxon>Bacteria</taxon>
        <taxon>Pseudomonadati</taxon>
        <taxon>Bacteroidota</taxon>
        <taxon>Bacteroidia</taxon>
        <taxon>Bacteroidales</taxon>
        <taxon>Rikenellaceae</taxon>
        <taxon>Alistipes</taxon>
    </lineage>
</organism>
<dbReference type="EMBL" id="CP102294">
    <property type="protein sequence ID" value="UWN57151.1"/>
    <property type="molecule type" value="Genomic_DNA"/>
</dbReference>
<evidence type="ECO:0000313" key="3">
    <source>
        <dbReference type="Proteomes" id="UP001059295"/>
    </source>
</evidence>
<reference evidence="2" key="1">
    <citation type="journal article" date="2022" name="Cell">
        <title>Design, construction, and in vivo augmentation of a complex gut microbiome.</title>
        <authorList>
            <person name="Cheng A.G."/>
            <person name="Ho P.Y."/>
            <person name="Aranda-Diaz A."/>
            <person name="Jain S."/>
            <person name="Yu F.B."/>
            <person name="Meng X."/>
            <person name="Wang M."/>
            <person name="Iakiviak M."/>
            <person name="Nagashima K."/>
            <person name="Zhao A."/>
            <person name="Murugkar P."/>
            <person name="Patil A."/>
            <person name="Atabakhsh K."/>
            <person name="Weakley A."/>
            <person name="Yan J."/>
            <person name="Brumbaugh A.R."/>
            <person name="Higginbottom S."/>
            <person name="Dimas A."/>
            <person name="Shiver A.L."/>
            <person name="Deutschbauer A."/>
            <person name="Neff N."/>
            <person name="Sonnenburg J.L."/>
            <person name="Huang K.C."/>
            <person name="Fischbach M.A."/>
        </authorList>
    </citation>
    <scope>NUCLEOTIDE SEQUENCE</scope>
    <source>
        <strain evidence="2">AP11</strain>
    </source>
</reference>
<dbReference type="Proteomes" id="UP001059295">
    <property type="component" value="Chromosome"/>
</dbReference>
<dbReference type="PANTHER" id="PTHR43179:SF7">
    <property type="entry name" value="RHAMNOSYLTRANSFERASE WBBL"/>
    <property type="match status" value="1"/>
</dbReference>
<accession>A0ABY5V0Z3</accession>
<proteinExistence type="predicted"/>
<gene>
    <name evidence="2" type="ORF">NQ491_10990</name>
</gene>
<evidence type="ECO:0000259" key="1">
    <source>
        <dbReference type="Pfam" id="PF00535"/>
    </source>
</evidence>
<dbReference type="RefSeq" id="WP_019245486.1">
    <property type="nucleotide sequence ID" value="NZ_CAPH01000009.1"/>
</dbReference>
<name>A0ABY5V0Z3_9BACT</name>
<dbReference type="InterPro" id="IPR001173">
    <property type="entry name" value="Glyco_trans_2-like"/>
</dbReference>
<dbReference type="Gene3D" id="3.90.550.10">
    <property type="entry name" value="Spore Coat Polysaccharide Biosynthesis Protein SpsA, Chain A"/>
    <property type="match status" value="1"/>
</dbReference>